<proteinExistence type="predicted"/>
<evidence type="ECO:0008006" key="4">
    <source>
        <dbReference type="Google" id="ProtNLM"/>
    </source>
</evidence>
<dbReference type="EMBL" id="NBNE01001997">
    <property type="protein sequence ID" value="OWZ11905.1"/>
    <property type="molecule type" value="Genomic_DNA"/>
</dbReference>
<evidence type="ECO:0000256" key="1">
    <source>
        <dbReference type="SAM" id="SignalP"/>
    </source>
</evidence>
<evidence type="ECO:0000313" key="2">
    <source>
        <dbReference type="EMBL" id="OWZ11905.1"/>
    </source>
</evidence>
<feature type="chain" id="PRO_5012058921" description="Secreted protein" evidence="1">
    <location>
        <begin position="28"/>
        <end position="169"/>
    </location>
</feature>
<protein>
    <recommendedName>
        <fullName evidence="4">Secreted protein</fullName>
    </recommendedName>
</protein>
<keyword evidence="1" id="KW-0732">Signal</keyword>
<dbReference type="AlphaFoldDB" id="A0A225W2U8"/>
<reference evidence="3" key="1">
    <citation type="submission" date="2017-03" db="EMBL/GenBank/DDBJ databases">
        <title>Phytopthora megakarya and P. palmivora, two closely related causual agents of cacao black pod achieved similar genome size and gene model numbers by different mechanisms.</title>
        <authorList>
            <person name="Ali S."/>
            <person name="Shao J."/>
            <person name="Larry D.J."/>
            <person name="Kronmiller B."/>
            <person name="Shen D."/>
            <person name="Strem M.D."/>
            <person name="Melnick R.L."/>
            <person name="Guiltinan M.J."/>
            <person name="Tyler B.M."/>
            <person name="Meinhardt L.W."/>
            <person name="Bailey B.A."/>
        </authorList>
    </citation>
    <scope>NUCLEOTIDE SEQUENCE [LARGE SCALE GENOMIC DNA]</scope>
    <source>
        <strain evidence="3">zdho120</strain>
    </source>
</reference>
<sequence>MFRSIEEYLASFHALLLCLVGTSVCEGCQFTFRSCDGRRQTSSSLSDMSNVSKKNKLPTAPLAIEFEAITGTVETLYTLTQRPYKTGRTRHFGCIILSELRTTELPKRQALPKQGKKQICLCFLSALGCQGKNGIRVIRTLCHFKPTTLPDIVRDFINENCGGLALDME</sequence>
<accession>A0A225W2U8</accession>
<evidence type="ECO:0000313" key="3">
    <source>
        <dbReference type="Proteomes" id="UP000198211"/>
    </source>
</evidence>
<dbReference type="Proteomes" id="UP000198211">
    <property type="component" value="Unassembled WGS sequence"/>
</dbReference>
<keyword evidence="3" id="KW-1185">Reference proteome</keyword>
<name>A0A225W2U8_9STRA</name>
<gene>
    <name evidence="2" type="ORF">PHMEG_00015014</name>
</gene>
<dbReference type="OrthoDB" id="121662at2759"/>
<feature type="signal peptide" evidence="1">
    <location>
        <begin position="1"/>
        <end position="27"/>
    </location>
</feature>
<organism evidence="2 3">
    <name type="scientific">Phytophthora megakarya</name>
    <dbReference type="NCBI Taxonomy" id="4795"/>
    <lineage>
        <taxon>Eukaryota</taxon>
        <taxon>Sar</taxon>
        <taxon>Stramenopiles</taxon>
        <taxon>Oomycota</taxon>
        <taxon>Peronosporomycetes</taxon>
        <taxon>Peronosporales</taxon>
        <taxon>Peronosporaceae</taxon>
        <taxon>Phytophthora</taxon>
    </lineage>
</organism>
<comment type="caution">
    <text evidence="2">The sequence shown here is derived from an EMBL/GenBank/DDBJ whole genome shotgun (WGS) entry which is preliminary data.</text>
</comment>